<keyword evidence="2" id="KW-0812">Transmembrane</keyword>
<feature type="transmembrane region" description="Helical" evidence="2">
    <location>
        <begin position="46"/>
        <end position="73"/>
    </location>
</feature>
<dbReference type="OrthoDB" id="3692311at2759"/>
<comment type="caution">
    <text evidence="3">The sequence shown here is derived from an EMBL/GenBank/DDBJ whole genome shotgun (WGS) entry which is preliminary data.</text>
</comment>
<evidence type="ECO:0000313" key="3">
    <source>
        <dbReference type="EMBL" id="KAH7120701.1"/>
    </source>
</evidence>
<dbReference type="Proteomes" id="UP000738349">
    <property type="component" value="Unassembled WGS sequence"/>
</dbReference>
<organism evidence="3 4">
    <name type="scientific">Dactylonectria macrodidyma</name>
    <dbReference type="NCBI Taxonomy" id="307937"/>
    <lineage>
        <taxon>Eukaryota</taxon>
        <taxon>Fungi</taxon>
        <taxon>Dikarya</taxon>
        <taxon>Ascomycota</taxon>
        <taxon>Pezizomycotina</taxon>
        <taxon>Sordariomycetes</taxon>
        <taxon>Hypocreomycetidae</taxon>
        <taxon>Hypocreales</taxon>
        <taxon>Nectriaceae</taxon>
        <taxon>Dactylonectria</taxon>
    </lineage>
</organism>
<feature type="transmembrane region" description="Helical" evidence="2">
    <location>
        <begin position="93"/>
        <end position="111"/>
    </location>
</feature>
<dbReference type="EMBL" id="JAGMUV010000025">
    <property type="protein sequence ID" value="KAH7120701.1"/>
    <property type="molecule type" value="Genomic_DNA"/>
</dbReference>
<keyword evidence="2" id="KW-0472">Membrane</keyword>
<protein>
    <submittedName>
        <fullName evidence="3">Uncharacterized protein</fullName>
    </submittedName>
</protein>
<accession>A0A9P9DLD2</accession>
<name>A0A9P9DLD2_9HYPO</name>
<evidence type="ECO:0000313" key="4">
    <source>
        <dbReference type="Proteomes" id="UP000738349"/>
    </source>
</evidence>
<keyword evidence="2" id="KW-1133">Transmembrane helix</keyword>
<gene>
    <name evidence="3" type="ORF">EDB81DRAFT_700979</name>
</gene>
<sequence>MTNHLRVPNENFPPSATESDGCESDSETKSTIIDEWRGPQTLKRGALVVTLSLTWDIILTLGPICFIVLAILALRLDGHTISPYGDQLRDFTLVSPTIYPILFAAITSRFYKSLARWRLESRNGIRLAELEQIFGSQSLAGAIERLLFVRTHIILGLVIFLTWGVSPLGGQSAARLISTKVAESITTGSVYYMPLNYFYDGTGVRGDSSGLGVDYITDALYLSSLFASSSLRQSPTDLWDLPKIPQLPSTIKDGEVYNVNHDALLNADAHYTSLLGLRVQGLNYAQGNTTYEFIVESSYVDIQCLLLNSSIPFNASTDYVSKAELNTTLLEQGPSGNLFFGFVANMSVPDTTDLEFALKKPPGYMLFAIFRFSRFGLFNCTTQATVLETSMQCHPTSSSAGCQAKSQKRVSNQNNENRYPPDILTGRWIRQVLLHTWRLSSADTMMGSTSPTVSYLGNTLDPFSKDKGMDWTNLNESDFSRRLTTLFNTYQEAFSTPRNLPSMTFMDTPVLDASNSTMFNETASKATTYVDVYDTQHKWVSLLIAATILLEILAIWGLVLKYLVHGPDLLGFASSMTRDNPYIPVAPGGTTLDGPERARVLGNMRVQIADIRSPDEIGYIALRSIPDPDHSGEETGDSRVELSSGLLGKNRFYE</sequence>
<proteinExistence type="predicted"/>
<reference evidence="3" key="1">
    <citation type="journal article" date="2021" name="Nat. Commun.">
        <title>Genetic determinants of endophytism in the Arabidopsis root mycobiome.</title>
        <authorList>
            <person name="Mesny F."/>
            <person name="Miyauchi S."/>
            <person name="Thiergart T."/>
            <person name="Pickel B."/>
            <person name="Atanasova L."/>
            <person name="Karlsson M."/>
            <person name="Huettel B."/>
            <person name="Barry K.W."/>
            <person name="Haridas S."/>
            <person name="Chen C."/>
            <person name="Bauer D."/>
            <person name="Andreopoulos W."/>
            <person name="Pangilinan J."/>
            <person name="LaButti K."/>
            <person name="Riley R."/>
            <person name="Lipzen A."/>
            <person name="Clum A."/>
            <person name="Drula E."/>
            <person name="Henrissat B."/>
            <person name="Kohler A."/>
            <person name="Grigoriev I.V."/>
            <person name="Martin F.M."/>
            <person name="Hacquard S."/>
        </authorList>
    </citation>
    <scope>NUCLEOTIDE SEQUENCE</scope>
    <source>
        <strain evidence="3">MPI-CAGE-AT-0147</strain>
    </source>
</reference>
<evidence type="ECO:0000256" key="2">
    <source>
        <dbReference type="SAM" id="Phobius"/>
    </source>
</evidence>
<evidence type="ECO:0000256" key="1">
    <source>
        <dbReference type="SAM" id="MobiDB-lite"/>
    </source>
</evidence>
<keyword evidence="4" id="KW-1185">Reference proteome</keyword>
<dbReference type="AlphaFoldDB" id="A0A9P9DLD2"/>
<feature type="transmembrane region" description="Helical" evidence="2">
    <location>
        <begin position="147"/>
        <end position="165"/>
    </location>
</feature>
<feature type="region of interest" description="Disordered" evidence="1">
    <location>
        <begin position="1"/>
        <end position="29"/>
    </location>
</feature>